<evidence type="ECO:0000313" key="1">
    <source>
        <dbReference type="EMBL" id="ACN32094.1"/>
    </source>
</evidence>
<reference evidence="1" key="1">
    <citation type="journal article" date="2009" name="PLoS Genet.">
        <title>Sequencing, mapping, and analysis of 27,455 maize full-length cDNAs.</title>
        <authorList>
            <person name="Soderlund C."/>
            <person name="Descour A."/>
            <person name="Kudrna D."/>
            <person name="Bomhoff M."/>
            <person name="Boyd L."/>
            <person name="Currie J."/>
            <person name="Angelova A."/>
            <person name="Collura K."/>
            <person name="Wissotski M."/>
            <person name="Ashley E."/>
            <person name="Morrow D."/>
            <person name="Fernandes J."/>
            <person name="Walbot V."/>
            <person name="Yu Y."/>
        </authorList>
    </citation>
    <scope>NUCLEOTIDE SEQUENCE</scope>
    <source>
        <strain evidence="1">B73</strain>
    </source>
</reference>
<proteinExistence type="evidence at transcript level"/>
<organism evidence="1">
    <name type="scientific">Zea mays</name>
    <name type="common">Maize</name>
    <dbReference type="NCBI Taxonomy" id="4577"/>
    <lineage>
        <taxon>Eukaryota</taxon>
        <taxon>Viridiplantae</taxon>
        <taxon>Streptophyta</taxon>
        <taxon>Embryophyta</taxon>
        <taxon>Tracheophyta</taxon>
        <taxon>Spermatophyta</taxon>
        <taxon>Magnoliopsida</taxon>
        <taxon>Liliopsida</taxon>
        <taxon>Poales</taxon>
        <taxon>Poaceae</taxon>
        <taxon>PACMAD clade</taxon>
        <taxon>Panicoideae</taxon>
        <taxon>Andropogonodae</taxon>
        <taxon>Andropogoneae</taxon>
        <taxon>Tripsacinae</taxon>
        <taxon>Zea</taxon>
    </lineage>
</organism>
<dbReference type="ExpressionAtlas" id="C0PD49">
    <property type="expression patterns" value="baseline and differential"/>
</dbReference>
<protein>
    <submittedName>
        <fullName evidence="1">Uncharacterized protein</fullName>
    </submittedName>
</protein>
<dbReference type="EMBL" id="BT066218">
    <property type="protein sequence ID" value="ACN32094.1"/>
    <property type="molecule type" value="mRNA"/>
</dbReference>
<dbReference type="AlphaFoldDB" id="C0PD49"/>
<sequence length="109" mass="12195">MASPFESPPPLTFDTTMTFVSATASATLFLSILSQARSPGACICRQPLSSTHLRCTQRWAPTRHPCCWRARLREQKKGVRRRAGNLPGPLDIEIRETETVALLKFGMCY</sequence>
<accession>C0PD49</accession>
<name>C0PD49_MAIZE</name>